<comment type="similarity">
    <text evidence="2">Belongs to the aspartate/ornithine carbamoyltransferase superfamily. ATCase family.</text>
</comment>
<gene>
    <name evidence="10" type="ORF">MNBD_NITROSPINAE04-2261</name>
</gene>
<evidence type="ECO:0000256" key="3">
    <source>
        <dbReference type="ARBA" id="ARBA00013008"/>
    </source>
</evidence>
<evidence type="ECO:0000313" key="10">
    <source>
        <dbReference type="EMBL" id="VAX23499.1"/>
    </source>
</evidence>
<dbReference type="NCBIfam" id="TIGR00670">
    <property type="entry name" value="asp_carb_tr"/>
    <property type="match status" value="1"/>
</dbReference>
<comment type="catalytic activity">
    <reaction evidence="7">
        <text>carbamoyl phosphate + L-aspartate = N-carbamoyl-L-aspartate + phosphate + H(+)</text>
        <dbReference type="Rhea" id="RHEA:20013"/>
        <dbReference type="ChEBI" id="CHEBI:15378"/>
        <dbReference type="ChEBI" id="CHEBI:29991"/>
        <dbReference type="ChEBI" id="CHEBI:32814"/>
        <dbReference type="ChEBI" id="CHEBI:43474"/>
        <dbReference type="ChEBI" id="CHEBI:58228"/>
        <dbReference type="EC" id="2.1.3.2"/>
    </reaction>
</comment>
<comment type="function">
    <text evidence="6">Catalyzes the condensation of carbamoyl phosphate and aspartate to form carbamoyl aspartate and inorganic phosphate, the committed step in the de novo pyrimidine nucleotide biosynthesis pathway.</text>
</comment>
<feature type="domain" description="Aspartate/ornithine carbamoyltransferase carbamoyl-P binding" evidence="9">
    <location>
        <begin position="9"/>
        <end position="152"/>
    </location>
</feature>
<dbReference type="PROSITE" id="PS00097">
    <property type="entry name" value="CARBAMOYLTRANSFERASE"/>
    <property type="match status" value="1"/>
</dbReference>
<dbReference type="HAMAP" id="MF_00001">
    <property type="entry name" value="Asp_carb_tr"/>
    <property type="match status" value="1"/>
</dbReference>
<keyword evidence="4 10" id="KW-0808">Transferase</keyword>
<evidence type="ECO:0000259" key="8">
    <source>
        <dbReference type="Pfam" id="PF00185"/>
    </source>
</evidence>
<accession>A0A3B1BZW3</accession>
<dbReference type="GO" id="GO:0004070">
    <property type="term" value="F:aspartate carbamoyltransferase activity"/>
    <property type="evidence" value="ECO:0007669"/>
    <property type="project" value="UniProtKB-EC"/>
</dbReference>
<dbReference type="SUPFAM" id="SSF53671">
    <property type="entry name" value="Aspartate/ornithine carbamoyltransferase"/>
    <property type="match status" value="1"/>
</dbReference>
<dbReference type="PANTHER" id="PTHR45753">
    <property type="entry name" value="ORNITHINE CARBAMOYLTRANSFERASE, MITOCHONDRIAL"/>
    <property type="match status" value="1"/>
</dbReference>
<dbReference type="InterPro" id="IPR006131">
    <property type="entry name" value="Asp_carbamoyltransf_Asp/Orn-bd"/>
</dbReference>
<dbReference type="GO" id="GO:0016597">
    <property type="term" value="F:amino acid binding"/>
    <property type="evidence" value="ECO:0007669"/>
    <property type="project" value="InterPro"/>
</dbReference>
<reference evidence="10" key="1">
    <citation type="submission" date="2018-06" db="EMBL/GenBank/DDBJ databases">
        <authorList>
            <person name="Zhirakovskaya E."/>
        </authorList>
    </citation>
    <scope>NUCLEOTIDE SEQUENCE</scope>
</reference>
<evidence type="ECO:0000256" key="5">
    <source>
        <dbReference type="ARBA" id="ARBA00022975"/>
    </source>
</evidence>
<name>A0A3B1BZW3_9ZZZZ</name>
<dbReference type="EMBL" id="UOGA01000249">
    <property type="protein sequence ID" value="VAX23499.1"/>
    <property type="molecule type" value="Genomic_DNA"/>
</dbReference>
<keyword evidence="5" id="KW-0665">Pyrimidine biosynthesis</keyword>
<dbReference type="Gene3D" id="3.40.50.1370">
    <property type="entry name" value="Aspartate/ornithine carbamoyltransferase"/>
    <property type="match status" value="2"/>
</dbReference>
<evidence type="ECO:0000256" key="7">
    <source>
        <dbReference type="ARBA" id="ARBA00048859"/>
    </source>
</evidence>
<dbReference type="PRINTS" id="PR00101">
    <property type="entry name" value="ATCASE"/>
</dbReference>
<dbReference type="PANTHER" id="PTHR45753:SF6">
    <property type="entry name" value="ASPARTATE CARBAMOYLTRANSFERASE"/>
    <property type="match status" value="1"/>
</dbReference>
<dbReference type="InterPro" id="IPR006130">
    <property type="entry name" value="Asp/Orn_carbamoylTrfase"/>
</dbReference>
<dbReference type="Pfam" id="PF02729">
    <property type="entry name" value="OTCace_N"/>
    <property type="match status" value="1"/>
</dbReference>
<comment type="pathway">
    <text evidence="1">Pyrimidine metabolism; UMP biosynthesis via de novo pathway; (S)-dihydroorotate from bicarbonate: step 2/3.</text>
</comment>
<evidence type="ECO:0000256" key="1">
    <source>
        <dbReference type="ARBA" id="ARBA00004852"/>
    </source>
</evidence>
<dbReference type="EC" id="2.1.3.2" evidence="3"/>
<feature type="domain" description="Aspartate/ornithine carbamoyltransferase Asp/Orn-binding" evidence="8">
    <location>
        <begin position="158"/>
        <end position="305"/>
    </location>
</feature>
<protein>
    <recommendedName>
        <fullName evidence="3">aspartate carbamoyltransferase</fullName>
        <ecNumber evidence="3">2.1.3.2</ecNumber>
    </recommendedName>
</protein>
<dbReference type="InterPro" id="IPR036901">
    <property type="entry name" value="Asp/Orn_carbamoylTrfase_sf"/>
</dbReference>
<dbReference type="InterPro" id="IPR006132">
    <property type="entry name" value="Asp/Orn_carbamoyltranf_P-bd"/>
</dbReference>
<dbReference type="GO" id="GO:0006207">
    <property type="term" value="P:'de novo' pyrimidine nucleobase biosynthetic process"/>
    <property type="evidence" value="ECO:0007669"/>
    <property type="project" value="InterPro"/>
</dbReference>
<organism evidence="10">
    <name type="scientific">hydrothermal vent metagenome</name>
    <dbReference type="NCBI Taxonomy" id="652676"/>
    <lineage>
        <taxon>unclassified sequences</taxon>
        <taxon>metagenomes</taxon>
        <taxon>ecological metagenomes</taxon>
    </lineage>
</organism>
<dbReference type="Pfam" id="PF00185">
    <property type="entry name" value="OTCace"/>
    <property type="match status" value="1"/>
</dbReference>
<dbReference type="GO" id="GO:0044205">
    <property type="term" value="P:'de novo' UMP biosynthetic process"/>
    <property type="evidence" value="ECO:0007669"/>
    <property type="project" value="UniProtKB-UniPathway"/>
</dbReference>
<dbReference type="GO" id="GO:0005829">
    <property type="term" value="C:cytosol"/>
    <property type="evidence" value="ECO:0007669"/>
    <property type="project" value="TreeGrafter"/>
</dbReference>
<evidence type="ECO:0000256" key="2">
    <source>
        <dbReference type="ARBA" id="ARBA00008896"/>
    </source>
</evidence>
<evidence type="ECO:0000256" key="4">
    <source>
        <dbReference type="ARBA" id="ARBA00022679"/>
    </source>
</evidence>
<evidence type="ECO:0000256" key="6">
    <source>
        <dbReference type="ARBA" id="ARBA00043884"/>
    </source>
</evidence>
<evidence type="ECO:0000259" key="9">
    <source>
        <dbReference type="Pfam" id="PF02729"/>
    </source>
</evidence>
<dbReference type="PRINTS" id="PR00100">
    <property type="entry name" value="AOTCASE"/>
</dbReference>
<dbReference type="InterPro" id="IPR002082">
    <property type="entry name" value="Asp_carbamoyltransf"/>
</dbReference>
<proteinExistence type="inferred from homology"/>
<dbReference type="GO" id="GO:0006520">
    <property type="term" value="P:amino acid metabolic process"/>
    <property type="evidence" value="ECO:0007669"/>
    <property type="project" value="InterPro"/>
</dbReference>
<dbReference type="AlphaFoldDB" id="A0A3B1BZW3"/>
<dbReference type="NCBIfam" id="NF002032">
    <property type="entry name" value="PRK00856.1"/>
    <property type="match status" value="1"/>
</dbReference>
<dbReference type="UniPathway" id="UPA00070">
    <property type="reaction ID" value="UER00116"/>
</dbReference>
<sequence>MAEQDLYQRHLISMADLSSSDIGQIIETAKVMKAISERDVKKAPTLRGRTVINFFTEPSTRTRTSFEIAGKRLSADVINISAVGSSLSKGESLKDMVHNLDAMKPDMLVIRSRFAGVPSMMTEWIECPVVNAGDGRHEHPTQCLLDLMTIQEKKEQLEGLKVSIIGDILNSRVAKSNMIAMRKIGMIVTACGPATLLPVNIGQVADKVTSSLDEAIDGADVIMALRVQTERLERTGFPNVREYSKHFGLNLDRMKKAKKDALVLHPGPINQGVEISPEVAEGPWSVILDQVTNGVAVRMAILYLLLGGGLQINE</sequence>